<feature type="region of interest" description="Disordered" evidence="1">
    <location>
        <begin position="1"/>
        <end position="29"/>
    </location>
</feature>
<gene>
    <name evidence="2" type="ORF">FDG2_6179</name>
</gene>
<sequence length="29" mass="2977">MPAGTWGTFSTMRTASRAGIRIGPGQPGD</sequence>
<evidence type="ECO:0000256" key="1">
    <source>
        <dbReference type="SAM" id="MobiDB-lite"/>
    </source>
</evidence>
<reference evidence="3" key="1">
    <citation type="submission" date="2016-02" db="EMBL/GenBank/DDBJ databases">
        <authorList>
            <person name="Wibberg D."/>
        </authorList>
    </citation>
    <scope>NUCLEOTIDE SEQUENCE [LARGE SCALE GENOMIC DNA]</scope>
</reference>
<dbReference type="AlphaFoldDB" id="A0A1C3PGD4"/>
<organism evidence="2 3">
    <name type="scientific">Candidatus Protofrankia californiensis</name>
    <dbReference type="NCBI Taxonomy" id="1839754"/>
    <lineage>
        <taxon>Bacteria</taxon>
        <taxon>Bacillati</taxon>
        <taxon>Actinomycetota</taxon>
        <taxon>Actinomycetes</taxon>
        <taxon>Frankiales</taxon>
        <taxon>Frankiaceae</taxon>
        <taxon>Protofrankia</taxon>
    </lineage>
</organism>
<evidence type="ECO:0000313" key="3">
    <source>
        <dbReference type="Proteomes" id="UP000199013"/>
    </source>
</evidence>
<accession>A0A1C3PGD4</accession>
<keyword evidence="3" id="KW-1185">Reference proteome</keyword>
<protein>
    <submittedName>
        <fullName evidence="2">Uncharacterized protein</fullName>
    </submittedName>
</protein>
<evidence type="ECO:0000313" key="2">
    <source>
        <dbReference type="EMBL" id="SBW28913.1"/>
    </source>
</evidence>
<proteinExistence type="predicted"/>
<name>A0A1C3PGD4_9ACTN</name>
<dbReference type="Proteomes" id="UP000199013">
    <property type="component" value="Unassembled WGS sequence"/>
</dbReference>
<dbReference type="EMBL" id="FLUV01002547">
    <property type="protein sequence ID" value="SBW28913.1"/>
    <property type="molecule type" value="Genomic_DNA"/>
</dbReference>